<dbReference type="HAMAP" id="MF_01966">
    <property type="entry name" value="NADHX_epimerase"/>
    <property type="match status" value="1"/>
</dbReference>
<evidence type="ECO:0000313" key="23">
    <source>
        <dbReference type="Proteomes" id="UP000290057"/>
    </source>
</evidence>
<feature type="domain" description="YjeF C-terminal" evidence="20">
    <location>
        <begin position="204"/>
        <end position="460"/>
    </location>
</feature>
<evidence type="ECO:0000259" key="20">
    <source>
        <dbReference type="PROSITE" id="PS51383"/>
    </source>
</evidence>
<dbReference type="EC" id="5.1.99.6" evidence="19"/>
<evidence type="ECO:0000256" key="15">
    <source>
        <dbReference type="ARBA" id="ARBA00048238"/>
    </source>
</evidence>
<dbReference type="Gene3D" id="3.40.50.10260">
    <property type="entry name" value="YjeF N-terminal domain"/>
    <property type="match status" value="1"/>
</dbReference>
<evidence type="ECO:0000256" key="1">
    <source>
        <dbReference type="ARBA" id="ARBA00000013"/>
    </source>
</evidence>
<keyword evidence="9 18" id="KW-0630">Potassium</keyword>
<dbReference type="GO" id="GO:0110051">
    <property type="term" value="P:metabolite repair"/>
    <property type="evidence" value="ECO:0007669"/>
    <property type="project" value="TreeGrafter"/>
</dbReference>
<comment type="function">
    <text evidence="14 19">Bifunctional enzyme that catalyzes the epimerization of the S- and R-forms of NAD(P)HX and the dehydration of the S-form of NAD(P)HX at the expense of ADP, which is converted to AMP. This allows the repair of both epimers of NAD(P)HX, a damaged form of NAD(P)H that is a result of enzymatic or heat-dependent hydration.</text>
</comment>
<evidence type="ECO:0000313" key="22">
    <source>
        <dbReference type="EMBL" id="BBI21018.1"/>
    </source>
</evidence>
<evidence type="ECO:0000256" key="4">
    <source>
        <dbReference type="ARBA" id="ARBA00009524"/>
    </source>
</evidence>
<dbReference type="GO" id="GO:0052856">
    <property type="term" value="F:NAD(P)HX epimerase activity"/>
    <property type="evidence" value="ECO:0007669"/>
    <property type="project" value="UniProtKB-UniRule"/>
</dbReference>
<dbReference type="InterPro" id="IPR000631">
    <property type="entry name" value="CARKD"/>
</dbReference>
<evidence type="ECO:0000256" key="11">
    <source>
        <dbReference type="ARBA" id="ARBA00023235"/>
    </source>
</evidence>
<comment type="similarity">
    <text evidence="17">Belongs to the NnrD/CARKD family.</text>
</comment>
<dbReference type="InterPro" id="IPR036652">
    <property type="entry name" value="YjeF_N_dom_sf"/>
</dbReference>
<keyword evidence="10 17" id="KW-0520">NAD</keyword>
<evidence type="ECO:0000256" key="3">
    <source>
        <dbReference type="ARBA" id="ARBA00006001"/>
    </source>
</evidence>
<evidence type="ECO:0000256" key="2">
    <source>
        <dbReference type="ARBA" id="ARBA00000909"/>
    </source>
</evidence>
<comment type="similarity">
    <text evidence="3 19">In the N-terminal section; belongs to the NnrE/AIBP family.</text>
</comment>
<comment type="catalytic activity">
    <reaction evidence="2 18 19">
        <text>(6R)-NADPHX = (6S)-NADPHX</text>
        <dbReference type="Rhea" id="RHEA:32227"/>
        <dbReference type="ChEBI" id="CHEBI:64076"/>
        <dbReference type="ChEBI" id="CHEBI:64077"/>
        <dbReference type="EC" id="5.1.99.6"/>
    </reaction>
</comment>
<protein>
    <recommendedName>
        <fullName evidence="19">Bifunctional NAD(P)H-hydrate repair enzyme</fullName>
    </recommendedName>
    <alternativeName>
        <fullName evidence="19">Nicotinamide nucleotide repair protein</fullName>
    </alternativeName>
    <domain>
        <recommendedName>
            <fullName evidence="19">ADP-dependent (S)-NAD(P)H-hydrate dehydratase</fullName>
            <ecNumber evidence="19">4.2.1.136</ecNumber>
        </recommendedName>
        <alternativeName>
            <fullName evidence="19">ADP-dependent NAD(P)HX dehydratase</fullName>
        </alternativeName>
    </domain>
    <domain>
        <recommendedName>
            <fullName evidence="19">NAD(P)H-hydrate epimerase</fullName>
            <ecNumber evidence="19">5.1.99.6</ecNumber>
        </recommendedName>
    </domain>
</protein>
<name>A0A3T1CJH8_9SPHN</name>
<dbReference type="Pfam" id="PF03853">
    <property type="entry name" value="YjeF_N"/>
    <property type="match status" value="1"/>
</dbReference>
<comment type="function">
    <text evidence="17">Catalyzes the dehydration of the S-form of NAD(P)HX at the expense of ADP, which is converted to AMP. Together with NAD(P)HX epimerase, which catalyzes the epimerization of the S- and R-forms, the enzyme allows the repair of both epimers of NAD(P)HX, a damaged form of NAD(P)H that is a result of enzymatic or heat-dependent hydration.</text>
</comment>
<dbReference type="SUPFAM" id="SSF53613">
    <property type="entry name" value="Ribokinase-like"/>
    <property type="match status" value="1"/>
</dbReference>
<feature type="binding site" evidence="17">
    <location>
        <position position="405"/>
    </location>
    <ligand>
        <name>AMP</name>
        <dbReference type="ChEBI" id="CHEBI:456215"/>
    </ligand>
</feature>
<evidence type="ECO:0000256" key="7">
    <source>
        <dbReference type="ARBA" id="ARBA00022840"/>
    </source>
</evidence>
<keyword evidence="8 17" id="KW-0521">NADP</keyword>
<evidence type="ECO:0000256" key="17">
    <source>
        <dbReference type="HAMAP-Rule" id="MF_01965"/>
    </source>
</evidence>
<evidence type="ECO:0000256" key="14">
    <source>
        <dbReference type="ARBA" id="ARBA00025153"/>
    </source>
</evidence>
<dbReference type="PANTHER" id="PTHR12592:SF0">
    <property type="entry name" value="ATP-DEPENDENT (S)-NAD(P)H-HYDRATE DEHYDRATASE"/>
    <property type="match status" value="1"/>
</dbReference>
<feature type="binding site" evidence="17">
    <location>
        <begin position="377"/>
        <end position="381"/>
    </location>
    <ligand>
        <name>AMP</name>
        <dbReference type="ChEBI" id="CHEBI:456215"/>
    </ligand>
</feature>
<evidence type="ECO:0000256" key="5">
    <source>
        <dbReference type="ARBA" id="ARBA00022723"/>
    </source>
</evidence>
<feature type="binding site" evidence="17">
    <location>
        <position position="237"/>
    </location>
    <ligand>
        <name>(6S)-NADPHX</name>
        <dbReference type="ChEBI" id="CHEBI:64076"/>
    </ligand>
</feature>
<dbReference type="InterPro" id="IPR030677">
    <property type="entry name" value="Nnr"/>
</dbReference>
<evidence type="ECO:0000256" key="18">
    <source>
        <dbReference type="HAMAP-Rule" id="MF_01966"/>
    </source>
</evidence>
<evidence type="ECO:0000256" key="6">
    <source>
        <dbReference type="ARBA" id="ARBA00022741"/>
    </source>
</evidence>
<dbReference type="SUPFAM" id="SSF64153">
    <property type="entry name" value="YjeF N-terminal domain-like"/>
    <property type="match status" value="1"/>
</dbReference>
<evidence type="ECO:0000256" key="9">
    <source>
        <dbReference type="ARBA" id="ARBA00022958"/>
    </source>
</evidence>
<feature type="binding site" evidence="18">
    <location>
        <begin position="117"/>
        <end position="123"/>
    </location>
    <ligand>
        <name>(6S)-NADPHX</name>
        <dbReference type="ChEBI" id="CHEBI:64076"/>
    </ligand>
</feature>
<dbReference type="PANTHER" id="PTHR12592">
    <property type="entry name" value="ATP-DEPENDENT (S)-NAD(P)H-HYDRATE DEHYDRATASE FAMILY MEMBER"/>
    <property type="match status" value="1"/>
</dbReference>
<dbReference type="AlphaFoldDB" id="A0A3T1CJH8"/>
<comment type="similarity">
    <text evidence="18">Belongs to the NnrE/AIBP family.</text>
</comment>
<feature type="binding site" evidence="18">
    <location>
        <position position="113"/>
    </location>
    <ligand>
        <name>K(+)</name>
        <dbReference type="ChEBI" id="CHEBI:29103"/>
    </ligand>
</feature>
<feature type="binding site" evidence="17">
    <location>
        <position position="292"/>
    </location>
    <ligand>
        <name>(6S)-NADPHX</name>
        <dbReference type="ChEBI" id="CHEBI:64076"/>
    </ligand>
</feature>
<evidence type="ECO:0000259" key="21">
    <source>
        <dbReference type="PROSITE" id="PS51385"/>
    </source>
</evidence>
<evidence type="ECO:0000256" key="19">
    <source>
        <dbReference type="PIRNR" id="PIRNR017184"/>
    </source>
</evidence>
<organism evidence="22 23">
    <name type="scientific">Qipengyuania flava</name>
    <dbReference type="NCBI Taxonomy" id="192812"/>
    <lineage>
        <taxon>Bacteria</taxon>
        <taxon>Pseudomonadati</taxon>
        <taxon>Pseudomonadota</taxon>
        <taxon>Alphaproteobacteria</taxon>
        <taxon>Sphingomonadales</taxon>
        <taxon>Erythrobacteraceae</taxon>
        <taxon>Qipengyuania</taxon>
    </lineage>
</organism>
<feature type="binding site" evidence="17">
    <location>
        <position position="406"/>
    </location>
    <ligand>
        <name>(6S)-NADPHX</name>
        <dbReference type="ChEBI" id="CHEBI:64076"/>
    </ligand>
</feature>
<dbReference type="GO" id="GO:0005524">
    <property type="term" value="F:ATP binding"/>
    <property type="evidence" value="ECO:0007669"/>
    <property type="project" value="UniProtKB-UniRule"/>
</dbReference>
<dbReference type="NCBIfam" id="TIGR00196">
    <property type="entry name" value="yjeF_cterm"/>
    <property type="match status" value="1"/>
</dbReference>
<dbReference type="PROSITE" id="PS51385">
    <property type="entry name" value="YJEF_N"/>
    <property type="match status" value="1"/>
</dbReference>
<feature type="binding site" evidence="18">
    <location>
        <position position="146"/>
    </location>
    <ligand>
        <name>(6S)-NADPHX</name>
        <dbReference type="ChEBI" id="CHEBI:64076"/>
    </ligand>
</feature>
<dbReference type="EC" id="4.2.1.136" evidence="19"/>
<keyword evidence="12 17" id="KW-0456">Lyase</keyword>
<comment type="catalytic activity">
    <reaction evidence="16 17 19">
        <text>(6S)-NADPHX + ADP = AMP + phosphate + NADPH + H(+)</text>
        <dbReference type="Rhea" id="RHEA:32235"/>
        <dbReference type="ChEBI" id="CHEBI:15378"/>
        <dbReference type="ChEBI" id="CHEBI:43474"/>
        <dbReference type="ChEBI" id="CHEBI:57783"/>
        <dbReference type="ChEBI" id="CHEBI:64076"/>
        <dbReference type="ChEBI" id="CHEBI:456215"/>
        <dbReference type="ChEBI" id="CHEBI:456216"/>
        <dbReference type="EC" id="4.2.1.136"/>
    </reaction>
</comment>
<proteinExistence type="inferred from homology"/>
<comment type="catalytic activity">
    <reaction evidence="1 18 19">
        <text>(6R)-NADHX = (6S)-NADHX</text>
        <dbReference type="Rhea" id="RHEA:32215"/>
        <dbReference type="ChEBI" id="CHEBI:64074"/>
        <dbReference type="ChEBI" id="CHEBI:64075"/>
        <dbReference type="EC" id="5.1.99.6"/>
    </reaction>
</comment>
<feature type="domain" description="YjeF N-terminal" evidence="21">
    <location>
        <begin position="11"/>
        <end position="203"/>
    </location>
</feature>
<evidence type="ECO:0000256" key="13">
    <source>
        <dbReference type="ARBA" id="ARBA00023268"/>
    </source>
</evidence>
<feature type="binding site" evidence="18">
    <location>
        <position position="149"/>
    </location>
    <ligand>
        <name>K(+)</name>
        <dbReference type="ChEBI" id="CHEBI:29103"/>
    </ligand>
</feature>
<keyword evidence="5 18" id="KW-0479">Metal-binding</keyword>
<comment type="function">
    <text evidence="18">Catalyzes the epimerization of the S- and R-forms of NAD(P)HX, a damaged form of NAD(P)H that is a result of enzymatic or heat-dependent hydration. This is a prerequisite for the S-specific NAD(P)H-hydrate dehydratase to allow the repair of both epimers of NAD(P)HX.</text>
</comment>
<dbReference type="InterPro" id="IPR004443">
    <property type="entry name" value="YjeF_N_dom"/>
</dbReference>
<feature type="binding site" evidence="18">
    <location>
        <begin position="57"/>
        <end position="61"/>
    </location>
    <ligand>
        <name>(6S)-NADPHX</name>
        <dbReference type="ChEBI" id="CHEBI:64076"/>
    </ligand>
</feature>
<dbReference type="CDD" id="cd01171">
    <property type="entry name" value="YXKO-related"/>
    <property type="match status" value="1"/>
</dbReference>
<reference evidence="22 23" key="1">
    <citation type="submission" date="2019-01" db="EMBL/GenBank/DDBJ databases">
        <title>Complete genome sequence of Erythrobacter flavus KJ5.</title>
        <authorList>
            <person name="Kanesaki Y."/>
            <person name="Brotosudarmo T."/>
            <person name="Moriuchi R."/>
            <person name="Awai K."/>
        </authorList>
    </citation>
    <scope>NUCLEOTIDE SEQUENCE [LARGE SCALE GENOMIC DNA]</scope>
    <source>
        <strain evidence="22 23">KJ5</strain>
    </source>
</reference>
<comment type="cofactor">
    <cofactor evidence="18 19">
        <name>K(+)</name>
        <dbReference type="ChEBI" id="CHEBI:29103"/>
    </cofactor>
    <text evidence="18 19">Binds 1 potassium ion per subunit.</text>
</comment>
<dbReference type="Pfam" id="PF01256">
    <property type="entry name" value="Carb_kinase"/>
    <property type="match status" value="1"/>
</dbReference>
<gene>
    <name evidence="17" type="primary">nnrD</name>
    <name evidence="18" type="synonym">nnrE</name>
    <name evidence="22" type="ORF">EKJ_18650</name>
</gene>
<keyword evidence="11 18" id="KW-0413">Isomerase</keyword>
<keyword evidence="23" id="KW-1185">Reference proteome</keyword>
<feature type="binding site" evidence="18">
    <location>
        <position position="58"/>
    </location>
    <ligand>
        <name>K(+)</name>
        <dbReference type="ChEBI" id="CHEBI:29103"/>
    </ligand>
</feature>
<comment type="caution">
    <text evidence="18">Lacks conserved residue(s) required for the propagation of feature annotation.</text>
</comment>
<dbReference type="PIRSF" id="PIRSF017184">
    <property type="entry name" value="Nnr"/>
    <property type="match status" value="1"/>
</dbReference>
<dbReference type="GO" id="GO:0052855">
    <property type="term" value="F:ADP-dependent NAD(P)H-hydrate dehydratase activity"/>
    <property type="evidence" value="ECO:0007669"/>
    <property type="project" value="UniProtKB-UniRule"/>
</dbReference>
<dbReference type="NCBIfam" id="TIGR00197">
    <property type="entry name" value="yjeF_nterm"/>
    <property type="match status" value="1"/>
</dbReference>
<dbReference type="GO" id="GO:0046872">
    <property type="term" value="F:metal ion binding"/>
    <property type="evidence" value="ECO:0007669"/>
    <property type="project" value="UniProtKB-UniRule"/>
</dbReference>
<dbReference type="EMBL" id="AP019389">
    <property type="protein sequence ID" value="BBI21018.1"/>
    <property type="molecule type" value="Genomic_DNA"/>
</dbReference>
<dbReference type="HAMAP" id="MF_01965">
    <property type="entry name" value="NADHX_dehydratase"/>
    <property type="match status" value="1"/>
</dbReference>
<evidence type="ECO:0000256" key="10">
    <source>
        <dbReference type="ARBA" id="ARBA00023027"/>
    </source>
</evidence>
<keyword evidence="7 17" id="KW-0067">ATP-binding</keyword>
<dbReference type="Proteomes" id="UP000290057">
    <property type="component" value="Chromosome"/>
</dbReference>
<evidence type="ECO:0000256" key="16">
    <source>
        <dbReference type="ARBA" id="ARBA00049209"/>
    </source>
</evidence>
<dbReference type="RefSeq" id="WP_331852697.1">
    <property type="nucleotide sequence ID" value="NZ_AP019389.1"/>
</dbReference>
<evidence type="ECO:0000256" key="8">
    <source>
        <dbReference type="ARBA" id="ARBA00022857"/>
    </source>
</evidence>
<dbReference type="InterPro" id="IPR029056">
    <property type="entry name" value="Ribokinase-like"/>
</dbReference>
<accession>A0A3T1CJH8</accession>
<keyword evidence="13" id="KW-0511">Multifunctional enzyme</keyword>
<evidence type="ECO:0000256" key="12">
    <source>
        <dbReference type="ARBA" id="ARBA00023239"/>
    </source>
</evidence>
<keyword evidence="6 17" id="KW-0547">Nucleotide-binding</keyword>
<comment type="similarity">
    <text evidence="4 19">In the C-terminal section; belongs to the NnrD/CARKD family.</text>
</comment>
<comment type="catalytic activity">
    <reaction evidence="15 17 19">
        <text>(6S)-NADHX + ADP = AMP + phosphate + NADH + H(+)</text>
        <dbReference type="Rhea" id="RHEA:32223"/>
        <dbReference type="ChEBI" id="CHEBI:15378"/>
        <dbReference type="ChEBI" id="CHEBI:43474"/>
        <dbReference type="ChEBI" id="CHEBI:57945"/>
        <dbReference type="ChEBI" id="CHEBI:64074"/>
        <dbReference type="ChEBI" id="CHEBI:456215"/>
        <dbReference type="ChEBI" id="CHEBI:456216"/>
        <dbReference type="EC" id="4.2.1.136"/>
    </reaction>
</comment>
<comment type="subunit">
    <text evidence="17">Homotetramer.</text>
</comment>
<dbReference type="PROSITE" id="PS51383">
    <property type="entry name" value="YJEF_C_3"/>
    <property type="match status" value="1"/>
</dbReference>
<sequence length="461" mass="47912">MTDAILTVEQMRAAERAAMAAGTDGWELMQRAGRGAAEWVARIAAGRPVSVLCGPGNNGGDGYVIAETLRRGGLGVEVIAPLAPRTETAQIARDHYAGDVASQAMPRQAITVDCLFGYGLTRAVEGQFAELLEKIAASDCYNIAIDVPSAVESDSGAVLGPLPHYDLTLALGAWKLAHGLMPAMAAMGARRLVPIGIDIPDTGMQFASPPQLRAPSPDAHKYRRGLLAVVAGAMPGAPLLSAEAAMRSGAGYVKLLSECAHPDAPAELVIEQDNFAQAISDERIAAFLVGPGLGRDGAARDRLAAVLERGLPTMIDADALHLFDSAMLAKTDPAKLCVTPHEGELAKLCDSFGVGADCKLDRSRRLHDVTGMTVLAKGPDTILVGDGMTSFFERGSSWLSVAGTGDVLAGIAASRLALHGSPARAANEAVWLHHEAARRAGPAFTAGELAHAVAPAMGVFL</sequence>
<comment type="cofactor">
    <cofactor evidence="17">
        <name>Mg(2+)</name>
        <dbReference type="ChEBI" id="CHEBI:18420"/>
    </cofactor>
</comment>
<dbReference type="Gene3D" id="3.40.1190.20">
    <property type="match status" value="1"/>
</dbReference>
<feature type="binding site" evidence="17">
    <location>
        <position position="341"/>
    </location>
    <ligand>
        <name>(6S)-NADPHX</name>
        <dbReference type="ChEBI" id="CHEBI:64076"/>
    </ligand>
</feature>
<dbReference type="GO" id="GO:0046496">
    <property type="term" value="P:nicotinamide nucleotide metabolic process"/>
    <property type="evidence" value="ECO:0007669"/>
    <property type="project" value="UniProtKB-UniRule"/>
</dbReference>